<keyword evidence="6 7" id="KW-0804">Transcription</keyword>
<evidence type="ECO:0000256" key="6">
    <source>
        <dbReference type="ARBA" id="ARBA00023163"/>
    </source>
</evidence>
<dbReference type="SMART" id="SM00881">
    <property type="entry name" value="CoA_binding"/>
    <property type="match status" value="1"/>
</dbReference>
<evidence type="ECO:0000256" key="5">
    <source>
        <dbReference type="ARBA" id="ARBA00023125"/>
    </source>
</evidence>
<evidence type="ECO:0000256" key="7">
    <source>
        <dbReference type="HAMAP-Rule" id="MF_01131"/>
    </source>
</evidence>
<dbReference type="InterPro" id="IPR022876">
    <property type="entry name" value="Tscrpt_rep_Rex"/>
</dbReference>
<evidence type="ECO:0000256" key="1">
    <source>
        <dbReference type="ARBA" id="ARBA00022490"/>
    </source>
</evidence>
<sequence>MEKNSETIPDIIVKRLPVYFKHLKKLKKSTKEYISSYELAELTGFSSSLIRKDLSYFGNFGRKSYGYDIYCLFQELNIIMGFNYTKKLIIVGAGHLGQALIYNKGYQERGYELKAVFDKNPKLIGLYINEFEILNIEQMLKFVKKEEIDIAALTVPQGAAQKITNLLIEAGIKGIWDFTEVPLKVPEDVLLEEQHINEGLCKLSCKINQNIEE</sequence>
<protein>
    <recommendedName>
        <fullName evidence="7">Redox-sensing transcriptional repressor Rex</fullName>
    </recommendedName>
</protein>
<dbReference type="EMBL" id="CP002304">
    <property type="protein sequence ID" value="ADQ15585.1"/>
    <property type="molecule type" value="Genomic_DNA"/>
</dbReference>
<evidence type="ECO:0000256" key="2">
    <source>
        <dbReference type="ARBA" id="ARBA00022491"/>
    </source>
</evidence>
<keyword evidence="5 7" id="KW-0238">DNA-binding</keyword>
<dbReference type="InterPro" id="IPR036388">
    <property type="entry name" value="WH-like_DNA-bd_sf"/>
</dbReference>
<evidence type="ECO:0000256" key="3">
    <source>
        <dbReference type="ARBA" id="ARBA00023015"/>
    </source>
</evidence>
<dbReference type="InterPro" id="IPR036291">
    <property type="entry name" value="NAD(P)-bd_dom_sf"/>
</dbReference>
<dbReference type="Proteomes" id="UP000007434">
    <property type="component" value="Chromosome"/>
</dbReference>
<keyword evidence="2 7" id="KW-0678">Repressor</keyword>
<dbReference type="InterPro" id="IPR036390">
    <property type="entry name" value="WH_DNA-bd_sf"/>
</dbReference>
<dbReference type="RefSeq" id="WP_013406653.1">
    <property type="nucleotide sequence ID" value="NC_014654.1"/>
</dbReference>
<dbReference type="SUPFAM" id="SSF46785">
    <property type="entry name" value="Winged helix' DNA-binding domain"/>
    <property type="match status" value="1"/>
</dbReference>
<keyword evidence="3 7" id="KW-0805">Transcription regulation</keyword>
<dbReference type="PANTHER" id="PTHR35786">
    <property type="entry name" value="REDOX-SENSING TRANSCRIPTIONAL REPRESSOR REX"/>
    <property type="match status" value="1"/>
</dbReference>
<evidence type="ECO:0000313" key="10">
    <source>
        <dbReference type="Proteomes" id="UP000007434"/>
    </source>
</evidence>
<reference evidence="9 10" key="2">
    <citation type="journal article" date="2011" name="J. Bacteriol.">
        <title>Complete Genome Sequence of the Haloalkaliphilic, Hydrogen Producing Halanaerobium hydrogenoformans.</title>
        <authorList>
            <person name="Brown S.D."/>
            <person name="Begemann M.B."/>
            <person name="Mormile M.R."/>
            <person name="Wall J.D."/>
            <person name="Han C.S."/>
            <person name="Goodwin L.A."/>
            <person name="Pitluck S."/>
            <person name="Land M.L."/>
            <person name="Hauser L.J."/>
            <person name="Elias D.A."/>
        </authorList>
    </citation>
    <scope>NUCLEOTIDE SEQUENCE [LARGE SCALE GENOMIC DNA]</scope>
    <source>
        <strain evidence="10">sapolanicus</strain>
    </source>
</reference>
<dbReference type="NCBIfam" id="NF003996">
    <property type="entry name" value="PRK05472.2-5"/>
    <property type="match status" value="1"/>
</dbReference>
<accession>E4RK15</accession>
<dbReference type="KEGG" id="has:Halsa_2171"/>
<dbReference type="Gene3D" id="3.40.50.720">
    <property type="entry name" value="NAD(P)-binding Rossmann-like Domain"/>
    <property type="match status" value="1"/>
</dbReference>
<gene>
    <name evidence="7" type="primary">rex</name>
    <name evidence="9" type="ordered locus">Halsa_2171</name>
</gene>
<dbReference type="STRING" id="656519.Halsa_2171"/>
<keyword evidence="10" id="KW-1185">Reference proteome</keyword>
<keyword evidence="1 7" id="KW-0963">Cytoplasm</keyword>
<organism evidence="9 10">
    <name type="scientific">Halanaerobium hydrogeniformans</name>
    <name type="common">Halanaerobium sp. (strain sapolanicus)</name>
    <dbReference type="NCBI Taxonomy" id="656519"/>
    <lineage>
        <taxon>Bacteria</taxon>
        <taxon>Bacillati</taxon>
        <taxon>Bacillota</taxon>
        <taxon>Clostridia</taxon>
        <taxon>Halanaerobiales</taxon>
        <taxon>Halanaerobiaceae</taxon>
        <taxon>Halanaerobium</taxon>
    </lineage>
</organism>
<proteinExistence type="inferred from homology"/>
<dbReference type="AlphaFoldDB" id="E4RK15"/>
<feature type="domain" description="CoA-binding" evidence="8">
    <location>
        <begin position="81"/>
        <end position="182"/>
    </location>
</feature>
<comment type="subunit">
    <text evidence="7">Homodimer.</text>
</comment>
<dbReference type="NCBIfam" id="NF003995">
    <property type="entry name" value="PRK05472.2-4"/>
    <property type="match status" value="1"/>
</dbReference>
<dbReference type="Pfam" id="PF06971">
    <property type="entry name" value="Put_DNA-bind_N"/>
    <property type="match status" value="1"/>
</dbReference>
<keyword evidence="4 7" id="KW-0520">NAD</keyword>
<dbReference type="Pfam" id="PF02629">
    <property type="entry name" value="CoA_binding"/>
    <property type="match status" value="1"/>
</dbReference>
<feature type="binding site" evidence="7">
    <location>
        <begin position="92"/>
        <end position="97"/>
    </location>
    <ligand>
        <name>NAD(+)</name>
        <dbReference type="ChEBI" id="CHEBI:57540"/>
    </ligand>
</feature>
<dbReference type="GO" id="GO:0005737">
    <property type="term" value="C:cytoplasm"/>
    <property type="evidence" value="ECO:0007669"/>
    <property type="project" value="UniProtKB-SubCell"/>
</dbReference>
<reference evidence="9 10" key="1">
    <citation type="submission" date="2010-11" db="EMBL/GenBank/DDBJ databases">
        <title>Complete sequence of Halanaerobium sp. sapolanicus.</title>
        <authorList>
            <consortium name="US DOE Joint Genome Institute"/>
            <person name="Lucas S."/>
            <person name="Copeland A."/>
            <person name="Lapidus A."/>
            <person name="Cheng J.-F."/>
            <person name="Bruce D."/>
            <person name="Goodwin L."/>
            <person name="Pitluck S."/>
            <person name="Davenport K."/>
            <person name="Detter J.C."/>
            <person name="Han C."/>
            <person name="Tapia R."/>
            <person name="Land M."/>
            <person name="Hauser L."/>
            <person name="Jeffries C."/>
            <person name="Kyrpides N."/>
            <person name="Ivanova N."/>
            <person name="Mikhailova N."/>
            <person name="Begemann M.B."/>
            <person name="Mormile M.R."/>
            <person name="Wall J.D."/>
            <person name="Elias D.A."/>
            <person name="Woyke T."/>
        </authorList>
    </citation>
    <scope>NUCLEOTIDE SEQUENCE [LARGE SCALE GENOMIC DNA]</scope>
    <source>
        <strain evidence="10">sapolanicus</strain>
    </source>
</reference>
<comment type="function">
    <text evidence="7">Modulates transcription in response to changes in cellular NADH/NAD(+) redox state.</text>
</comment>
<dbReference type="Gene3D" id="1.10.10.10">
    <property type="entry name" value="Winged helix-like DNA-binding domain superfamily/Winged helix DNA-binding domain"/>
    <property type="match status" value="1"/>
</dbReference>
<comment type="similarity">
    <text evidence="7">Belongs to the transcriptional regulatory Rex family.</text>
</comment>
<dbReference type="GO" id="GO:0045892">
    <property type="term" value="P:negative regulation of DNA-templated transcription"/>
    <property type="evidence" value="ECO:0007669"/>
    <property type="project" value="InterPro"/>
</dbReference>
<dbReference type="eggNOG" id="COG2344">
    <property type="taxonomic scope" value="Bacteria"/>
</dbReference>
<name>E4RK15_HALHG</name>
<dbReference type="GO" id="GO:0051775">
    <property type="term" value="P:response to redox state"/>
    <property type="evidence" value="ECO:0007669"/>
    <property type="project" value="InterPro"/>
</dbReference>
<evidence type="ECO:0000259" key="8">
    <source>
        <dbReference type="SMART" id="SM00881"/>
    </source>
</evidence>
<dbReference type="PANTHER" id="PTHR35786:SF1">
    <property type="entry name" value="REDOX-SENSING TRANSCRIPTIONAL REPRESSOR REX 1"/>
    <property type="match status" value="1"/>
</dbReference>
<comment type="subcellular location">
    <subcellularLocation>
        <location evidence="7">Cytoplasm</location>
    </subcellularLocation>
</comment>
<dbReference type="InterPro" id="IPR003781">
    <property type="entry name" value="CoA-bd"/>
</dbReference>
<evidence type="ECO:0000256" key="4">
    <source>
        <dbReference type="ARBA" id="ARBA00023027"/>
    </source>
</evidence>
<dbReference type="GO" id="GO:0003677">
    <property type="term" value="F:DNA binding"/>
    <property type="evidence" value="ECO:0007669"/>
    <property type="project" value="UniProtKB-UniRule"/>
</dbReference>
<dbReference type="GO" id="GO:0003700">
    <property type="term" value="F:DNA-binding transcription factor activity"/>
    <property type="evidence" value="ECO:0007669"/>
    <property type="project" value="UniProtKB-UniRule"/>
</dbReference>
<dbReference type="InterPro" id="IPR009718">
    <property type="entry name" value="Rex_DNA-bd_C_dom"/>
</dbReference>
<evidence type="ECO:0000313" key="9">
    <source>
        <dbReference type="EMBL" id="ADQ15585.1"/>
    </source>
</evidence>
<dbReference type="SUPFAM" id="SSF51735">
    <property type="entry name" value="NAD(P)-binding Rossmann-fold domains"/>
    <property type="match status" value="1"/>
</dbReference>
<dbReference type="NCBIfam" id="NF003994">
    <property type="entry name" value="PRK05472.2-3"/>
    <property type="match status" value="1"/>
</dbReference>
<dbReference type="OrthoDB" id="9784760at2"/>
<dbReference type="HAMAP" id="MF_01131">
    <property type="entry name" value="Rex"/>
    <property type="match status" value="1"/>
</dbReference>
<dbReference type="HOGENOM" id="CLU_061534_1_0_9"/>
<feature type="DNA-binding region" description="H-T-H motif" evidence="7">
    <location>
        <begin position="18"/>
        <end position="57"/>
    </location>
</feature>